<dbReference type="PANTHER" id="PTHR14167:SF116">
    <property type="entry name" value="CAP, ISOFORM AC"/>
    <property type="match status" value="1"/>
</dbReference>
<dbReference type="EMBL" id="VSWD01000002">
    <property type="protein sequence ID" value="KAK3107368.1"/>
    <property type="molecule type" value="Genomic_DNA"/>
</dbReference>
<dbReference type="SUPFAM" id="SSF50044">
    <property type="entry name" value="SH3-domain"/>
    <property type="match status" value="2"/>
</dbReference>
<dbReference type="Pfam" id="PF00018">
    <property type="entry name" value="SH3_1"/>
    <property type="match status" value="1"/>
</dbReference>
<dbReference type="AlphaFoldDB" id="A0AA88YTN1"/>
<evidence type="ECO:0000313" key="6">
    <source>
        <dbReference type="Proteomes" id="UP001186944"/>
    </source>
</evidence>
<name>A0AA88YTN1_PINIB</name>
<evidence type="ECO:0000256" key="3">
    <source>
        <dbReference type="SAM" id="MobiDB-lite"/>
    </source>
</evidence>
<keyword evidence="6" id="KW-1185">Reference proteome</keyword>
<feature type="domain" description="SH3" evidence="4">
    <location>
        <begin position="137"/>
        <end position="196"/>
    </location>
</feature>
<accession>A0AA88YTN1</accession>
<evidence type="ECO:0000256" key="1">
    <source>
        <dbReference type="ARBA" id="ARBA00022443"/>
    </source>
</evidence>
<feature type="domain" description="SH3" evidence="4">
    <location>
        <begin position="31"/>
        <end position="90"/>
    </location>
</feature>
<dbReference type="InterPro" id="IPR036028">
    <property type="entry name" value="SH3-like_dom_sf"/>
</dbReference>
<dbReference type="Gene3D" id="2.30.30.40">
    <property type="entry name" value="SH3 Domains"/>
    <property type="match status" value="2"/>
</dbReference>
<dbReference type="SMART" id="SM00326">
    <property type="entry name" value="SH3"/>
    <property type="match status" value="2"/>
</dbReference>
<dbReference type="PROSITE" id="PS50002">
    <property type="entry name" value="SH3"/>
    <property type="match status" value="2"/>
</dbReference>
<dbReference type="FunFam" id="2.30.30.40:FF:000072">
    <property type="entry name" value="Unconventional Myosin IB"/>
    <property type="match status" value="1"/>
</dbReference>
<dbReference type="InterPro" id="IPR050384">
    <property type="entry name" value="Endophilin_SH3RF"/>
</dbReference>
<feature type="compositionally biased region" description="Basic and acidic residues" evidence="3">
    <location>
        <begin position="199"/>
        <end position="211"/>
    </location>
</feature>
<protein>
    <recommendedName>
        <fullName evidence="4">SH3 domain-containing protein</fullName>
    </recommendedName>
</protein>
<dbReference type="Pfam" id="PF07653">
    <property type="entry name" value="SH3_2"/>
    <property type="match status" value="1"/>
</dbReference>
<proteinExistence type="predicted"/>
<dbReference type="PANTHER" id="PTHR14167">
    <property type="entry name" value="SH3 DOMAIN-CONTAINING"/>
    <property type="match status" value="1"/>
</dbReference>
<dbReference type="InterPro" id="IPR001452">
    <property type="entry name" value="SH3_domain"/>
</dbReference>
<evidence type="ECO:0000256" key="2">
    <source>
        <dbReference type="PROSITE-ProRule" id="PRU00192"/>
    </source>
</evidence>
<dbReference type="PRINTS" id="PR00499">
    <property type="entry name" value="P67PHOX"/>
</dbReference>
<evidence type="ECO:0000259" key="4">
    <source>
        <dbReference type="PROSITE" id="PS50002"/>
    </source>
</evidence>
<comment type="caution">
    <text evidence="5">The sequence shown here is derived from an EMBL/GenBank/DDBJ whole genome shotgun (WGS) entry which is preliminary data.</text>
</comment>
<gene>
    <name evidence="5" type="ORF">FSP39_012908</name>
</gene>
<keyword evidence="1 2" id="KW-0728">SH3 domain</keyword>
<dbReference type="PRINTS" id="PR00452">
    <property type="entry name" value="SH3DOMAIN"/>
</dbReference>
<feature type="region of interest" description="Disordered" evidence="3">
    <location>
        <begin position="196"/>
        <end position="217"/>
    </location>
</feature>
<reference evidence="5" key="1">
    <citation type="submission" date="2019-08" db="EMBL/GenBank/DDBJ databases">
        <title>The improved chromosome-level genome for the pearl oyster Pinctada fucata martensii using PacBio sequencing and Hi-C.</title>
        <authorList>
            <person name="Zheng Z."/>
        </authorList>
    </citation>
    <scope>NUCLEOTIDE SEQUENCE</scope>
    <source>
        <strain evidence="5">ZZ-2019</strain>
        <tissue evidence="5">Adductor muscle</tissue>
    </source>
</reference>
<organism evidence="5 6">
    <name type="scientific">Pinctada imbricata</name>
    <name type="common">Atlantic pearl-oyster</name>
    <name type="synonym">Pinctada martensii</name>
    <dbReference type="NCBI Taxonomy" id="66713"/>
    <lineage>
        <taxon>Eukaryota</taxon>
        <taxon>Metazoa</taxon>
        <taxon>Spiralia</taxon>
        <taxon>Lophotrochozoa</taxon>
        <taxon>Mollusca</taxon>
        <taxon>Bivalvia</taxon>
        <taxon>Autobranchia</taxon>
        <taxon>Pteriomorphia</taxon>
        <taxon>Pterioida</taxon>
        <taxon>Pterioidea</taxon>
        <taxon>Pteriidae</taxon>
        <taxon>Pinctada</taxon>
    </lineage>
</organism>
<evidence type="ECO:0000313" key="5">
    <source>
        <dbReference type="EMBL" id="KAK3107368.1"/>
    </source>
</evidence>
<dbReference type="CDD" id="cd11873">
    <property type="entry name" value="SH3_CD2AP-like_1"/>
    <property type="match status" value="1"/>
</dbReference>
<sequence>MRKKKFVHNTTDKINILDERDKGRGALRTWYSSVDVVVEFDYDAEQPDELTIHVGDVIKHVIMSEGGWWEGELNGKKGMFPDNFVKVIEKREHKEEKKDSKVGGNQRASVRELASKLKDGVHVGPAIPGKKKDVSSVKHKKAKVLFDYEPENEDELKIDIGDIVDVFKQEEEGWWEGSLNGKVGVFPSNFVEIIEDPEPEKTDKPPEDRPAEPQTGIKGKKIIGVGLGNIFQGGPIKLRSTAASETKEKVIQLHVHLF</sequence>
<dbReference type="Proteomes" id="UP001186944">
    <property type="component" value="Unassembled WGS sequence"/>
</dbReference>